<organism evidence="1 2">
    <name type="scientific">Sphingobium soli</name>
    <dbReference type="NCBI Taxonomy" id="1591116"/>
    <lineage>
        <taxon>Bacteria</taxon>
        <taxon>Pseudomonadati</taxon>
        <taxon>Pseudomonadota</taxon>
        <taxon>Alphaproteobacteria</taxon>
        <taxon>Sphingomonadales</taxon>
        <taxon>Sphingomonadaceae</taxon>
        <taxon>Sphingobium</taxon>
    </lineage>
</organism>
<dbReference type="Proteomes" id="UP001198830">
    <property type="component" value="Unassembled WGS sequence"/>
</dbReference>
<keyword evidence="2" id="KW-1185">Reference proteome</keyword>
<gene>
    <name evidence="1" type="ORF">LL253_12430</name>
</gene>
<comment type="caution">
    <text evidence="1">The sequence shown here is derived from an EMBL/GenBank/DDBJ whole genome shotgun (WGS) entry which is preliminary data.</text>
</comment>
<name>A0ABS8H5P5_9SPHN</name>
<dbReference type="Pfam" id="PF12244">
    <property type="entry name" value="DUF3606"/>
    <property type="match status" value="1"/>
</dbReference>
<accession>A0ABS8H5P5</accession>
<reference evidence="1 2" key="1">
    <citation type="submission" date="2021-10" db="EMBL/GenBank/DDBJ databases">
        <title>The diversity and Nitrogen Metabolism of Culturable Nitrate-Utilizing Bacteria Within the Oxygen Minimum Zone of the Changjiang (Yangtze River)Estuary.</title>
        <authorList>
            <person name="Zhang D."/>
            <person name="Zheng J."/>
            <person name="Liu S."/>
            <person name="He W."/>
        </authorList>
    </citation>
    <scope>NUCLEOTIDE SEQUENCE [LARGE SCALE GENOMIC DNA]</scope>
    <source>
        <strain evidence="1 2">FXH275-2</strain>
    </source>
</reference>
<dbReference type="EMBL" id="JAJGNP010000009">
    <property type="protein sequence ID" value="MCC4233495.1"/>
    <property type="molecule type" value="Genomic_DNA"/>
</dbReference>
<evidence type="ECO:0000313" key="1">
    <source>
        <dbReference type="EMBL" id="MCC4233495.1"/>
    </source>
</evidence>
<protein>
    <submittedName>
        <fullName evidence="1">DUF3606 domain-containing protein</fullName>
    </submittedName>
</protein>
<proteinExistence type="predicted"/>
<sequence>MTTGESRRTPQDLTYVSLEREEDRLYWTNRFNVSGDELTEAVETVGNDVDAVAAYLNVGR</sequence>
<evidence type="ECO:0000313" key="2">
    <source>
        <dbReference type="Proteomes" id="UP001198830"/>
    </source>
</evidence>
<dbReference type="InterPro" id="IPR022037">
    <property type="entry name" value="DUF3606"/>
</dbReference>